<evidence type="ECO:0000256" key="3">
    <source>
        <dbReference type="ARBA" id="ARBA00022771"/>
    </source>
</evidence>
<dbReference type="InterPro" id="IPR006612">
    <property type="entry name" value="THAP_Znf"/>
</dbReference>
<keyword evidence="2" id="KW-0479">Metal-binding</keyword>
<organism evidence="8 9">
    <name type="scientific">Gymnodraco acuticeps</name>
    <name type="common">Antarctic dragonfish</name>
    <dbReference type="NCBI Taxonomy" id="8218"/>
    <lineage>
        <taxon>Eukaryota</taxon>
        <taxon>Metazoa</taxon>
        <taxon>Chordata</taxon>
        <taxon>Craniata</taxon>
        <taxon>Vertebrata</taxon>
        <taxon>Euteleostomi</taxon>
        <taxon>Actinopterygii</taxon>
        <taxon>Neopterygii</taxon>
        <taxon>Teleostei</taxon>
        <taxon>Neoteleostei</taxon>
        <taxon>Acanthomorphata</taxon>
        <taxon>Eupercaria</taxon>
        <taxon>Perciformes</taxon>
        <taxon>Notothenioidei</taxon>
        <taxon>Bathydraconidae</taxon>
        <taxon>Gymnodraco</taxon>
    </lineage>
</organism>
<evidence type="ECO:0000256" key="6">
    <source>
        <dbReference type="PROSITE-ProRule" id="PRU00309"/>
    </source>
</evidence>
<protein>
    <submittedName>
        <fullName evidence="9">Uncharacterized protein LOC117537579</fullName>
    </submittedName>
</protein>
<evidence type="ECO:0000256" key="5">
    <source>
        <dbReference type="ARBA" id="ARBA00023125"/>
    </source>
</evidence>
<dbReference type="Proteomes" id="UP000515161">
    <property type="component" value="Unplaced"/>
</dbReference>
<dbReference type="InterPro" id="IPR038441">
    <property type="entry name" value="THAP_Znf_sf"/>
</dbReference>
<sequence length="496" mass="56248">MSGFGKVKERRVAFQRVRKSALHCCVPLCTNSSRYNREISFHSFPINAEVKAQWLIKVRRDNFSPTKNTRVCSRHFLPGDLLVTAGGLNRVQKGATPVLFAWNNYELPTPRRNVWEDRPRAESPTPDLTAEYEVETVAPLDHNYSLNPATAVMADENEALKMQVRERQLQLEVLQLRSRFGIQRLAGSDEDIRFYTRFATYKHFLAFWKMVEPAANTKMVRITNANSASGWDSSQPTTTTTTLPPIDELLLFLMHLSAGLHLRDLAERFGIHRTTVSRIISTWTHFLYQLLGSKRLWIPREVVRAHLPPEFSAFPDTQVVLDCTEVFCQTPSSLLLQSEVFSTYKSHATFKAMIGMAPHGAITFVSGLYAGSMSDREIFKLSGIVSLLTPDMAIMVDKGFLVENLVQCKVYRPAFLSKKAQISREDVRQTQSIAHLRVHVERCIRRVKENKLFDIAIPLSVCGSIEELFNVACFLVNYQNGPLVKAWASLGKPGQQ</sequence>
<dbReference type="SMART" id="SM00692">
    <property type="entry name" value="DM3"/>
    <property type="match status" value="1"/>
</dbReference>
<dbReference type="SUPFAM" id="SSF57716">
    <property type="entry name" value="Glucocorticoid receptor-like (DNA-binding domain)"/>
    <property type="match status" value="1"/>
</dbReference>
<accession>A0A6P8TLH1</accession>
<dbReference type="PROSITE" id="PS50950">
    <property type="entry name" value="ZF_THAP"/>
    <property type="match status" value="1"/>
</dbReference>
<dbReference type="Pfam" id="PF13359">
    <property type="entry name" value="DDE_Tnp_4"/>
    <property type="match status" value="1"/>
</dbReference>
<keyword evidence="4" id="KW-0862">Zinc</keyword>
<keyword evidence="5 6" id="KW-0238">DNA-binding</keyword>
<gene>
    <name evidence="9" type="primary">LOC117537579</name>
</gene>
<keyword evidence="3 6" id="KW-0863">Zinc-finger</keyword>
<keyword evidence="8" id="KW-1185">Reference proteome</keyword>
<dbReference type="InParanoid" id="A0A6P8TLH1"/>
<dbReference type="Pfam" id="PF13613">
    <property type="entry name" value="HTH_Tnp_4"/>
    <property type="match status" value="1"/>
</dbReference>
<dbReference type="KEGG" id="gacu:117537579"/>
<dbReference type="Gene3D" id="6.20.210.20">
    <property type="entry name" value="THAP domain"/>
    <property type="match status" value="1"/>
</dbReference>
<dbReference type="PANTHER" id="PTHR23080">
    <property type="entry name" value="THAP DOMAIN PROTEIN"/>
    <property type="match status" value="1"/>
</dbReference>
<dbReference type="InterPro" id="IPR027806">
    <property type="entry name" value="HARBI1_dom"/>
</dbReference>
<feature type="domain" description="THAP-type" evidence="7">
    <location>
        <begin position="17"/>
        <end position="100"/>
    </location>
</feature>
<evidence type="ECO:0000256" key="4">
    <source>
        <dbReference type="ARBA" id="ARBA00022833"/>
    </source>
</evidence>
<name>A0A6P8TLH1_GYMAC</name>
<dbReference type="GO" id="GO:0003677">
    <property type="term" value="F:DNA binding"/>
    <property type="evidence" value="ECO:0007669"/>
    <property type="project" value="UniProtKB-UniRule"/>
</dbReference>
<dbReference type="AlphaFoldDB" id="A0A6P8TLH1"/>
<evidence type="ECO:0000256" key="1">
    <source>
        <dbReference type="ARBA" id="ARBA00001968"/>
    </source>
</evidence>
<evidence type="ECO:0000313" key="8">
    <source>
        <dbReference type="Proteomes" id="UP000515161"/>
    </source>
</evidence>
<dbReference type="OrthoDB" id="10020990at2759"/>
<evidence type="ECO:0000259" key="7">
    <source>
        <dbReference type="PROSITE" id="PS50950"/>
    </source>
</evidence>
<dbReference type="RefSeq" id="XP_034058720.1">
    <property type="nucleotide sequence ID" value="XM_034202829.1"/>
</dbReference>
<dbReference type="GeneID" id="117537579"/>
<dbReference type="Pfam" id="PF05485">
    <property type="entry name" value="THAP"/>
    <property type="match status" value="1"/>
</dbReference>
<evidence type="ECO:0000313" key="9">
    <source>
        <dbReference type="RefSeq" id="XP_034058720.1"/>
    </source>
</evidence>
<evidence type="ECO:0000256" key="2">
    <source>
        <dbReference type="ARBA" id="ARBA00022723"/>
    </source>
</evidence>
<dbReference type="PANTHER" id="PTHR23080:SF133">
    <property type="entry name" value="SI:CH211-262I1.5-RELATED"/>
    <property type="match status" value="1"/>
</dbReference>
<dbReference type="InterPro" id="IPR027805">
    <property type="entry name" value="Transposase_HTH_dom"/>
</dbReference>
<comment type="cofactor">
    <cofactor evidence="1">
        <name>a divalent metal cation</name>
        <dbReference type="ChEBI" id="CHEBI:60240"/>
    </cofactor>
</comment>
<dbReference type="SMART" id="SM00980">
    <property type="entry name" value="THAP"/>
    <property type="match status" value="1"/>
</dbReference>
<reference evidence="9" key="1">
    <citation type="submission" date="2025-08" db="UniProtKB">
        <authorList>
            <consortium name="RefSeq"/>
        </authorList>
    </citation>
    <scope>IDENTIFICATION</scope>
</reference>
<dbReference type="GO" id="GO:0008270">
    <property type="term" value="F:zinc ion binding"/>
    <property type="evidence" value="ECO:0007669"/>
    <property type="project" value="UniProtKB-KW"/>
</dbReference>
<proteinExistence type="predicted"/>